<sequence length="207" mass="22923">MSSVERNTETYIILLVFVGVLVLYLLYDHYSTKTSSVRHTPQSKQVMPANINLSVQKTPHLLEGIDINADDNGSSIGGQINRKDYETLIFDSTTGSIMTGSQFMDNTGIITSPWVPPAWSPDMKGPSASGALHESDFDEDPRMIYNKCSSSCCSPQYPTPFQPEYDPFVCDKNGKNMYNSSSHTCRNETGGKGCLCVSDRQIAKHYV</sequence>
<dbReference type="EMBL" id="MN739130">
    <property type="protein sequence ID" value="QHS90190.1"/>
    <property type="molecule type" value="Genomic_DNA"/>
</dbReference>
<feature type="transmembrane region" description="Helical" evidence="1">
    <location>
        <begin position="12"/>
        <end position="30"/>
    </location>
</feature>
<keyword evidence="1" id="KW-1133">Transmembrane helix</keyword>
<proteinExistence type="predicted"/>
<keyword evidence="1" id="KW-0812">Transmembrane</keyword>
<evidence type="ECO:0000313" key="2">
    <source>
        <dbReference type="EMBL" id="QHS90190.1"/>
    </source>
</evidence>
<keyword evidence="1" id="KW-0472">Membrane</keyword>
<organism evidence="2">
    <name type="scientific">viral metagenome</name>
    <dbReference type="NCBI Taxonomy" id="1070528"/>
    <lineage>
        <taxon>unclassified sequences</taxon>
        <taxon>metagenomes</taxon>
        <taxon>organismal metagenomes</taxon>
    </lineage>
</organism>
<dbReference type="AlphaFoldDB" id="A0A6C0BDR9"/>
<evidence type="ECO:0000256" key="1">
    <source>
        <dbReference type="SAM" id="Phobius"/>
    </source>
</evidence>
<protein>
    <submittedName>
        <fullName evidence="2">Uncharacterized protein</fullName>
    </submittedName>
</protein>
<reference evidence="2" key="1">
    <citation type="journal article" date="2020" name="Nature">
        <title>Giant virus diversity and host interactions through global metagenomics.</title>
        <authorList>
            <person name="Schulz F."/>
            <person name="Roux S."/>
            <person name="Paez-Espino D."/>
            <person name="Jungbluth S."/>
            <person name="Walsh D.A."/>
            <person name="Denef V.J."/>
            <person name="McMahon K.D."/>
            <person name="Konstantinidis K.T."/>
            <person name="Eloe-Fadrosh E.A."/>
            <person name="Kyrpides N.C."/>
            <person name="Woyke T."/>
        </authorList>
    </citation>
    <scope>NUCLEOTIDE SEQUENCE</scope>
    <source>
        <strain evidence="2">GVMAG-M-3300010160-60</strain>
    </source>
</reference>
<accession>A0A6C0BDR9</accession>
<name>A0A6C0BDR9_9ZZZZ</name>